<evidence type="ECO:0000313" key="2">
    <source>
        <dbReference type="Proteomes" id="UP000494270"/>
    </source>
</evidence>
<dbReference type="AlphaFoldDB" id="A0A8U0KXQ0"/>
<dbReference type="EMBL" id="CABWKE010000033">
    <property type="protein sequence ID" value="VWQ29164.1"/>
    <property type="molecule type" value="Genomic_DNA"/>
</dbReference>
<dbReference type="Proteomes" id="UP000494270">
    <property type="component" value="Unassembled WGS sequence"/>
</dbReference>
<name>A0A8U0KXQ0_BIFLI</name>
<protein>
    <submittedName>
        <fullName evidence="1">Uncharacterized protein</fullName>
    </submittedName>
</protein>
<organism evidence="1 2">
    <name type="scientific">Bifidobacterium longum subsp. infantis</name>
    <dbReference type="NCBI Taxonomy" id="1682"/>
    <lineage>
        <taxon>Bacteria</taxon>
        <taxon>Bacillati</taxon>
        <taxon>Actinomycetota</taxon>
        <taxon>Actinomycetes</taxon>
        <taxon>Bifidobacteriales</taxon>
        <taxon>Bifidobacteriaceae</taxon>
        <taxon>Bifidobacterium</taxon>
    </lineage>
</organism>
<accession>A0A8U0KXQ0</accession>
<sequence length="54" mass="5589">MSGGGSRQLHPAESGRLAREPDILASLDCGWRVSTIRSADGCGPYLKSSGLNSA</sequence>
<evidence type="ECO:0000313" key="1">
    <source>
        <dbReference type="EMBL" id="VWQ29164.1"/>
    </source>
</evidence>
<proteinExistence type="predicted"/>
<gene>
    <name evidence="1" type="ORF">BIFLH665_02278</name>
</gene>
<reference evidence="1 2" key="1">
    <citation type="submission" date="2019-10" db="EMBL/GenBank/DDBJ databases">
        <authorList>
            <consortium name="Melissa Lawson"/>
            <person name="O'neill I."/>
        </authorList>
    </citation>
    <scope>NUCLEOTIDE SEQUENCE [LARGE SCALE GENOMIC DNA]</scope>
    <source>
        <strain evidence="1">LH_665</strain>
    </source>
</reference>
<comment type="caution">
    <text evidence="1">The sequence shown here is derived from an EMBL/GenBank/DDBJ whole genome shotgun (WGS) entry which is preliminary data.</text>
</comment>